<dbReference type="EnsemblMetazoa" id="tetur14g00550.1">
    <property type="protein sequence ID" value="tetur14g00550.1"/>
    <property type="gene ID" value="tetur14g00550"/>
</dbReference>
<keyword evidence="2" id="KW-1185">Reference proteome</keyword>
<sequence length="29" mass="3717">MTIRIQKWRSKFDWTRCCIFWRIFFACSS</sequence>
<reference evidence="1" key="2">
    <citation type="submission" date="2015-06" db="UniProtKB">
        <authorList>
            <consortium name="EnsemblMetazoa"/>
        </authorList>
    </citation>
    <scope>IDENTIFICATION</scope>
</reference>
<reference evidence="2" key="1">
    <citation type="submission" date="2011-08" db="EMBL/GenBank/DDBJ databases">
        <authorList>
            <person name="Rombauts S."/>
        </authorList>
    </citation>
    <scope>NUCLEOTIDE SEQUENCE</scope>
    <source>
        <strain evidence="2">London</strain>
    </source>
</reference>
<proteinExistence type="predicted"/>
<evidence type="ECO:0000313" key="1">
    <source>
        <dbReference type="EnsemblMetazoa" id="tetur14g00550.1"/>
    </source>
</evidence>
<accession>T1KKZ3</accession>
<dbReference type="EMBL" id="CAEY01000201">
    <property type="status" value="NOT_ANNOTATED_CDS"/>
    <property type="molecule type" value="Genomic_DNA"/>
</dbReference>
<evidence type="ECO:0000313" key="2">
    <source>
        <dbReference type="Proteomes" id="UP000015104"/>
    </source>
</evidence>
<dbReference type="HOGENOM" id="CLU_3411019_0_0_1"/>
<dbReference type="AlphaFoldDB" id="T1KKZ3"/>
<organism evidence="1 2">
    <name type="scientific">Tetranychus urticae</name>
    <name type="common">Two-spotted spider mite</name>
    <dbReference type="NCBI Taxonomy" id="32264"/>
    <lineage>
        <taxon>Eukaryota</taxon>
        <taxon>Metazoa</taxon>
        <taxon>Ecdysozoa</taxon>
        <taxon>Arthropoda</taxon>
        <taxon>Chelicerata</taxon>
        <taxon>Arachnida</taxon>
        <taxon>Acari</taxon>
        <taxon>Acariformes</taxon>
        <taxon>Trombidiformes</taxon>
        <taxon>Prostigmata</taxon>
        <taxon>Eleutherengona</taxon>
        <taxon>Raphignathae</taxon>
        <taxon>Tetranychoidea</taxon>
        <taxon>Tetranychidae</taxon>
        <taxon>Tetranychus</taxon>
    </lineage>
</organism>
<protein>
    <submittedName>
        <fullName evidence="1">Uncharacterized protein</fullName>
    </submittedName>
</protein>
<name>T1KKZ3_TETUR</name>
<dbReference type="Proteomes" id="UP000015104">
    <property type="component" value="Unassembled WGS sequence"/>
</dbReference>